<protein>
    <recommendedName>
        <fullName evidence="8">Flavoprotein</fullName>
    </recommendedName>
</protein>
<name>A0A1V3JV80_9PAST</name>
<sequence>MSHYCETLIIGAGAAGLFCAAQLGKLGKQVAVLDKGKKIGRKILMSGGGFCNFTNLDVTAAHYLSQNPHFVKSALSRYTNWDFIGLVGEYGIAYHEKELGQLFCDEGAEKIVEMLRNECEKHQVKIHLRSEVSQIERIEDNEKVRFILTVNAIQWQCQNLVIATGGLSMPGLGATPLGYQIAEQFHLPIIPPRASLVPFTYRESDKFLTALAGISIPARITANCGQSFHNQLLFTHRGISGPAVLQISNYWQPNESVEIDLLPTHNVEDEINLAKQESPKQMLKTVLARLLPKKLVELWLAQGIIEDESIANLSKVRLKNLVNFIHHWQFIPNGTEGYRTAEVTLGGVDTKSLSSKTMESNSVEGLYFIGEVLDVTGWLGGYNFQWAWSSAYACAVGIAAR</sequence>
<dbReference type="PANTHER" id="PTHR42887:SF2">
    <property type="entry name" value="OS12G0638800 PROTEIN"/>
    <property type="match status" value="1"/>
</dbReference>
<accession>A0A1V3JV80</accession>
<dbReference type="InterPro" id="IPR055178">
    <property type="entry name" value="RsdA/BaiN/AoA(So)-like_dom"/>
</dbReference>
<evidence type="ECO:0000259" key="5">
    <source>
        <dbReference type="Pfam" id="PF22780"/>
    </source>
</evidence>
<keyword evidence="2" id="KW-0285">Flavoprotein</keyword>
<dbReference type="InterPro" id="IPR057661">
    <property type="entry name" value="RsdA/BaiN/AoA(So)_Rossmann"/>
</dbReference>
<dbReference type="SUPFAM" id="SSF160996">
    <property type="entry name" value="HI0933 insert domain-like"/>
    <property type="match status" value="1"/>
</dbReference>
<dbReference type="STRING" id="1907939.BKL49_00665"/>
<feature type="domain" description="RsdA/BaiN/AoA(So)-like insert" evidence="5">
    <location>
        <begin position="193"/>
        <end position="343"/>
    </location>
</feature>
<dbReference type="PANTHER" id="PTHR42887">
    <property type="entry name" value="OS12G0638800 PROTEIN"/>
    <property type="match status" value="1"/>
</dbReference>
<evidence type="ECO:0000259" key="4">
    <source>
        <dbReference type="Pfam" id="PF03486"/>
    </source>
</evidence>
<dbReference type="EMBL" id="MLHQ01000001">
    <property type="protein sequence ID" value="OOF60238.1"/>
    <property type="molecule type" value="Genomic_DNA"/>
</dbReference>
<dbReference type="InterPro" id="IPR004792">
    <property type="entry name" value="BaiN-like"/>
</dbReference>
<dbReference type="Pfam" id="PF03486">
    <property type="entry name" value="HI0933_like"/>
    <property type="match status" value="1"/>
</dbReference>
<dbReference type="Gene3D" id="2.40.30.10">
    <property type="entry name" value="Translation factors"/>
    <property type="match status" value="1"/>
</dbReference>
<organism evidence="6 7">
    <name type="scientific">Rodentibacter myodis</name>
    <dbReference type="NCBI Taxonomy" id="1907939"/>
    <lineage>
        <taxon>Bacteria</taxon>
        <taxon>Pseudomonadati</taxon>
        <taxon>Pseudomonadota</taxon>
        <taxon>Gammaproteobacteria</taxon>
        <taxon>Pasteurellales</taxon>
        <taxon>Pasteurellaceae</taxon>
        <taxon>Rodentibacter</taxon>
    </lineage>
</organism>
<comment type="cofactor">
    <cofactor evidence="1">
        <name>FAD</name>
        <dbReference type="ChEBI" id="CHEBI:57692"/>
    </cofactor>
</comment>
<dbReference type="Gene3D" id="3.50.50.60">
    <property type="entry name" value="FAD/NAD(P)-binding domain"/>
    <property type="match status" value="1"/>
</dbReference>
<evidence type="ECO:0000256" key="3">
    <source>
        <dbReference type="ARBA" id="ARBA00022827"/>
    </source>
</evidence>
<dbReference type="NCBIfam" id="TIGR00275">
    <property type="entry name" value="aminoacetone oxidase family FAD-binding enzyme"/>
    <property type="match status" value="1"/>
</dbReference>
<dbReference type="SUPFAM" id="SSF51905">
    <property type="entry name" value="FAD/NAD(P)-binding domain"/>
    <property type="match status" value="1"/>
</dbReference>
<keyword evidence="3" id="KW-0274">FAD</keyword>
<evidence type="ECO:0000313" key="6">
    <source>
        <dbReference type="EMBL" id="OOF60238.1"/>
    </source>
</evidence>
<evidence type="ECO:0008006" key="8">
    <source>
        <dbReference type="Google" id="ProtNLM"/>
    </source>
</evidence>
<dbReference type="InterPro" id="IPR036188">
    <property type="entry name" value="FAD/NAD-bd_sf"/>
</dbReference>
<evidence type="ECO:0000313" key="7">
    <source>
        <dbReference type="Proteomes" id="UP000188602"/>
    </source>
</evidence>
<dbReference type="Pfam" id="PF22780">
    <property type="entry name" value="HI0933_like_1st"/>
    <property type="match status" value="1"/>
</dbReference>
<proteinExistence type="predicted"/>
<feature type="domain" description="RsdA/BaiN/AoA(So)-like Rossmann fold-like" evidence="4">
    <location>
        <begin position="6"/>
        <end position="395"/>
    </location>
</feature>
<gene>
    <name evidence="6" type="ORF">BKL49_00665</name>
</gene>
<dbReference type="Proteomes" id="UP000188602">
    <property type="component" value="Unassembled WGS sequence"/>
</dbReference>
<keyword evidence="7" id="KW-1185">Reference proteome</keyword>
<evidence type="ECO:0000256" key="2">
    <source>
        <dbReference type="ARBA" id="ARBA00022630"/>
    </source>
</evidence>
<dbReference type="OrthoDB" id="9773233at2"/>
<dbReference type="AlphaFoldDB" id="A0A1V3JV80"/>
<comment type="caution">
    <text evidence="6">The sequence shown here is derived from an EMBL/GenBank/DDBJ whole genome shotgun (WGS) entry which is preliminary data.</text>
</comment>
<dbReference type="PRINTS" id="PR00411">
    <property type="entry name" value="PNDRDTASEI"/>
</dbReference>
<evidence type="ECO:0000256" key="1">
    <source>
        <dbReference type="ARBA" id="ARBA00001974"/>
    </source>
</evidence>
<dbReference type="RefSeq" id="WP_077422723.1">
    <property type="nucleotide sequence ID" value="NZ_MLHQ01000001.1"/>
</dbReference>
<dbReference type="Gene3D" id="1.10.8.260">
    <property type="entry name" value="HI0933 insert domain-like"/>
    <property type="match status" value="1"/>
</dbReference>
<reference evidence="6 7" key="1">
    <citation type="submission" date="2016-10" db="EMBL/GenBank/DDBJ databases">
        <title>Rodentibacter gen. nov. and new species.</title>
        <authorList>
            <person name="Christensen H."/>
        </authorList>
    </citation>
    <scope>NUCLEOTIDE SEQUENCE [LARGE SCALE GENOMIC DNA]</scope>
    <source>
        <strain evidence="6 7">Ac151</strain>
    </source>
</reference>
<dbReference type="InterPro" id="IPR023166">
    <property type="entry name" value="BaiN-like_dom_sf"/>
</dbReference>